<dbReference type="GO" id="GO:0006611">
    <property type="term" value="P:protein export from nucleus"/>
    <property type="evidence" value="ECO:0007669"/>
    <property type="project" value="TreeGrafter"/>
</dbReference>
<comment type="caution">
    <text evidence="8">The sequence shown here is derived from an EMBL/GenBank/DDBJ whole genome shotgun (WGS) entry which is preliminary data.</text>
</comment>
<evidence type="ECO:0000256" key="7">
    <source>
        <dbReference type="ARBA" id="ARBA00023242"/>
    </source>
</evidence>
<evidence type="ECO:0000256" key="6">
    <source>
        <dbReference type="ARBA" id="ARBA00022927"/>
    </source>
</evidence>
<dbReference type="GO" id="GO:0005049">
    <property type="term" value="F:nuclear export signal receptor activity"/>
    <property type="evidence" value="ECO:0007669"/>
    <property type="project" value="InterPro"/>
</dbReference>
<comment type="similarity">
    <text evidence="3">Belongs to the exportin family.</text>
</comment>
<keyword evidence="6" id="KW-0653">Protein transport</keyword>
<sequence>MANQVMKELEAAAQVILAPPNIISQEQRNAAETVFLDFRKTTMPYQLCREILETSSVDYVLFESAGLIKGALVREWTLLPPADIASLQQYLLHYIVNKPSLAPFVRERILQVIAIMVKRKSVEDSGEDRGVLLNQVESMVTSGDSKRQLLGCSIMSALMQEYATTAKSSEVGLTWELHFKAKQQFEITDLKRIFKFVTTALSELTKDSVPMETLPLIKHLLSIAEAALTWGYVIFDSMSQGLIRLFEDFSESEASPSLRPEKVWQDVILDPMIIQIFFTLYWKVRTNLQLAHHARSCLVQLASLNGKVMATHEIKLQYSSNYVQNFIKLISNIEIIDQEALGIANVVRRITMFFGPTLQSLAPEIFGSFIEQVTRLTCIFAEGAAQEDSICPDDYLYMEAFERMLESWSSILSKKSRYQDSFFEPSFVQIFNVYLKCRLSPPDGTRSVSNNEYEKEITDIEENDRNKYKKQLQTLGIIARKIPNHTLTLLSHLIETRTTKLRQELSQLTSSQGGSFVAHGNMNEALQDLYEDLHWLVLIAGHILCFDSIGEVALIPAQMIKYSMEQAEQGKSDVNVSLQLMASPQCNLSDIPGAEESSDHIIRLTAAIFRLCEIERSAIEANLANLLSPELISSVVWFLHRWSLSYLLPTENYYSEISITLIQAFGTDGAGAQWAVNFLLDNIKYIINVFKGEETLAEDTVKLLVGLVDTPTKSYYVLKSEQIGSLIELATKNSFSLPQVAKRGIMSTVVQVGIALKNKSNEKQYWSQTLQPLLDQFKQIISRNDFSRSCHQEDIKLQITELLEFFIGIAQGAQSSTAKTIFQYICPILAEVANLLTAYHNYPQIVKLLIEFLFECTRRILCYLTEEESIKLYEASLHTIQSYARCNSNRITTDSTNEENTYEDILLLMQLLTHLLSENMFRLDRVDSKTRQKQLVTSADVFLYGLNIIMPMMTLELLKFPSLCHQYFKMITLICEMHPKKVCELPLDLLKQLMASVELGFYSFGDDVTTICCDIIRLIAKYLHGENVKGHPKNPIIAPFMNVIMNLVLSQQIYSDLISYISTPMYYLICCYQEEYQKLVENFIASQPNQEVAQRLATAFNNLTANISMSTEQSERLKFRSNFESFAVAVLIK</sequence>
<evidence type="ECO:0008006" key="10">
    <source>
        <dbReference type="Google" id="ProtNLM"/>
    </source>
</evidence>
<proteinExistence type="inferred from homology"/>
<organism evidence="8 9">
    <name type="scientific">Cotesia typhae</name>
    <dbReference type="NCBI Taxonomy" id="2053667"/>
    <lineage>
        <taxon>Eukaryota</taxon>
        <taxon>Metazoa</taxon>
        <taxon>Ecdysozoa</taxon>
        <taxon>Arthropoda</taxon>
        <taxon>Hexapoda</taxon>
        <taxon>Insecta</taxon>
        <taxon>Pterygota</taxon>
        <taxon>Neoptera</taxon>
        <taxon>Endopterygota</taxon>
        <taxon>Hymenoptera</taxon>
        <taxon>Apocrita</taxon>
        <taxon>Ichneumonoidea</taxon>
        <taxon>Braconidae</taxon>
        <taxon>Microgastrinae</taxon>
        <taxon>Cotesia</taxon>
    </lineage>
</organism>
<accession>A0A8J5QXU4</accession>
<dbReference type="OrthoDB" id="5548448at2759"/>
<keyword evidence="9" id="KW-1185">Reference proteome</keyword>
<dbReference type="GO" id="GO:0005737">
    <property type="term" value="C:cytoplasm"/>
    <property type="evidence" value="ECO:0007669"/>
    <property type="project" value="UniProtKB-SubCell"/>
</dbReference>
<protein>
    <recommendedName>
        <fullName evidence="10">Exportin-4</fullName>
    </recommendedName>
</protein>
<keyword evidence="7" id="KW-0539">Nucleus</keyword>
<dbReference type="GO" id="GO:0005643">
    <property type="term" value="C:nuclear pore"/>
    <property type="evidence" value="ECO:0007669"/>
    <property type="project" value="TreeGrafter"/>
</dbReference>
<gene>
    <name evidence="8" type="ORF">G9C98_000064</name>
</gene>
<name>A0A8J5QXU4_9HYME</name>
<evidence type="ECO:0000313" key="9">
    <source>
        <dbReference type="Proteomes" id="UP000729913"/>
    </source>
</evidence>
<dbReference type="AlphaFoldDB" id="A0A8J5QXU4"/>
<dbReference type="PANTHER" id="PTHR12596">
    <property type="entry name" value="EXPORTIN 4,7-RELATED"/>
    <property type="match status" value="1"/>
</dbReference>
<comment type="subcellular location">
    <subcellularLocation>
        <location evidence="2">Cytoplasm</location>
    </subcellularLocation>
    <subcellularLocation>
        <location evidence="1">Nucleus</location>
    </subcellularLocation>
</comment>
<keyword evidence="4" id="KW-0813">Transport</keyword>
<reference evidence="8" key="2">
    <citation type="submission" date="2021-04" db="EMBL/GenBank/DDBJ databases">
        <title>Genome-wide patterns of bracovirus chromosomal integration into multiple host tissues during parasitism.</title>
        <authorList>
            <person name="Chebbi M.A.C."/>
        </authorList>
    </citation>
    <scope>NUCLEOTIDE SEQUENCE</scope>
    <source>
        <tissue evidence="8">Whole body</tissue>
    </source>
</reference>
<dbReference type="PANTHER" id="PTHR12596:SF1">
    <property type="entry name" value="EXPORTIN-4"/>
    <property type="match status" value="1"/>
</dbReference>
<evidence type="ECO:0000256" key="3">
    <source>
        <dbReference type="ARBA" id="ARBA00009466"/>
    </source>
</evidence>
<evidence type="ECO:0000256" key="2">
    <source>
        <dbReference type="ARBA" id="ARBA00004496"/>
    </source>
</evidence>
<evidence type="ECO:0000256" key="1">
    <source>
        <dbReference type="ARBA" id="ARBA00004123"/>
    </source>
</evidence>
<evidence type="ECO:0000313" key="8">
    <source>
        <dbReference type="EMBL" id="KAG8042073.1"/>
    </source>
</evidence>
<keyword evidence="5" id="KW-0963">Cytoplasm</keyword>
<dbReference type="Proteomes" id="UP000729913">
    <property type="component" value="Unassembled WGS sequence"/>
</dbReference>
<evidence type="ECO:0000256" key="5">
    <source>
        <dbReference type="ARBA" id="ARBA00022490"/>
    </source>
</evidence>
<reference evidence="8" key="1">
    <citation type="submission" date="2020-03" db="EMBL/GenBank/DDBJ databases">
        <authorList>
            <person name="Chebbi M.A."/>
            <person name="Drezen J.M."/>
        </authorList>
    </citation>
    <scope>NUCLEOTIDE SEQUENCE</scope>
    <source>
        <tissue evidence="8">Whole body</tissue>
    </source>
</reference>
<evidence type="ECO:0000256" key="4">
    <source>
        <dbReference type="ARBA" id="ARBA00022448"/>
    </source>
</evidence>
<dbReference type="EMBL" id="JAAOIC020000003">
    <property type="protein sequence ID" value="KAG8042073.1"/>
    <property type="molecule type" value="Genomic_DNA"/>
</dbReference>
<dbReference type="InterPro" id="IPR044189">
    <property type="entry name" value="XPO4/7-like"/>
</dbReference>